<evidence type="ECO:0000256" key="2">
    <source>
        <dbReference type="ARBA" id="ARBA00023002"/>
    </source>
</evidence>
<keyword evidence="5" id="KW-1185">Reference proteome</keyword>
<feature type="domain" description="NmrA-like" evidence="3">
    <location>
        <begin position="2"/>
        <end position="236"/>
    </location>
</feature>
<keyword evidence="1" id="KW-0521">NADP</keyword>
<organism evidence="4 5">
    <name type="scientific">Scheffersomyces spartinae</name>
    <dbReference type="NCBI Taxonomy" id="45513"/>
    <lineage>
        <taxon>Eukaryota</taxon>
        <taxon>Fungi</taxon>
        <taxon>Dikarya</taxon>
        <taxon>Ascomycota</taxon>
        <taxon>Saccharomycotina</taxon>
        <taxon>Pichiomycetes</taxon>
        <taxon>Debaryomycetaceae</taxon>
        <taxon>Scheffersomyces</taxon>
    </lineage>
</organism>
<comment type="caution">
    <text evidence="4">The sequence shown here is derived from an EMBL/GenBank/DDBJ whole genome shotgun (WGS) entry which is preliminary data.</text>
</comment>
<dbReference type="PANTHER" id="PTHR47706">
    <property type="entry name" value="NMRA-LIKE FAMILY PROTEIN"/>
    <property type="match status" value="1"/>
</dbReference>
<dbReference type="RefSeq" id="XP_043050700.1">
    <property type="nucleotide sequence ID" value="XM_043194376.1"/>
</dbReference>
<name>A0A9P7VC92_9ASCO</name>
<proteinExistence type="predicted"/>
<dbReference type="GeneID" id="66117048"/>
<evidence type="ECO:0000256" key="1">
    <source>
        <dbReference type="ARBA" id="ARBA00022857"/>
    </source>
</evidence>
<reference evidence="4" key="1">
    <citation type="submission" date="2021-03" db="EMBL/GenBank/DDBJ databases">
        <authorList>
            <person name="Palmer J.M."/>
        </authorList>
    </citation>
    <scope>NUCLEOTIDE SEQUENCE</scope>
    <source>
        <strain evidence="4">ARV_011</strain>
    </source>
</reference>
<protein>
    <recommendedName>
        <fullName evidence="3">NmrA-like domain-containing protein</fullName>
    </recommendedName>
</protein>
<dbReference type="Proteomes" id="UP000790833">
    <property type="component" value="Unassembled WGS sequence"/>
</dbReference>
<dbReference type="GO" id="GO:0016491">
    <property type="term" value="F:oxidoreductase activity"/>
    <property type="evidence" value="ECO:0007669"/>
    <property type="project" value="UniProtKB-KW"/>
</dbReference>
<dbReference type="InterPro" id="IPR036291">
    <property type="entry name" value="NAD(P)-bd_dom_sf"/>
</dbReference>
<dbReference type="PANTHER" id="PTHR47706:SF9">
    <property type="entry name" value="NMRA-LIKE DOMAIN-CONTAINING PROTEIN-RELATED"/>
    <property type="match status" value="1"/>
</dbReference>
<dbReference type="InterPro" id="IPR051609">
    <property type="entry name" value="NmrA/Isoflavone_reductase-like"/>
</dbReference>
<sequence>MSKIAVFGLNGALGGPTLEALTSAPFAGKVAFPIKAITRTPQESTDKVQYIKGDLTSDEGVSALIEQLKDVDVIIELLNGNPTLDSAMEKIVGTVKPKLFIPSQFGTDLKATEKVFPGFLSSKGIHSANARKSGVKTVDVITSLFFTKGSFLDTLVQHAGIDPEEKTVTYYGPENTQFSFSNTDDIGKAIAAIATFENKDVLPDVLHIHSGKITYKDVVKRWEAINGVTLKSKSYTWEETQKLAKDTWATGFDPSKFLLYLNLLIGIGEGLKFDQVDNELINPSESLFKWSAFN</sequence>
<dbReference type="Pfam" id="PF05368">
    <property type="entry name" value="NmrA"/>
    <property type="match status" value="1"/>
</dbReference>
<evidence type="ECO:0000313" key="4">
    <source>
        <dbReference type="EMBL" id="KAG7195153.1"/>
    </source>
</evidence>
<dbReference type="Gene3D" id="3.90.25.10">
    <property type="entry name" value="UDP-galactose 4-epimerase, domain 1"/>
    <property type="match status" value="1"/>
</dbReference>
<keyword evidence="2" id="KW-0560">Oxidoreductase</keyword>
<dbReference type="Gene3D" id="3.40.50.720">
    <property type="entry name" value="NAD(P)-binding Rossmann-like Domain"/>
    <property type="match status" value="1"/>
</dbReference>
<dbReference type="OrthoDB" id="9974981at2759"/>
<dbReference type="SUPFAM" id="SSF51735">
    <property type="entry name" value="NAD(P)-binding Rossmann-fold domains"/>
    <property type="match status" value="1"/>
</dbReference>
<evidence type="ECO:0000259" key="3">
    <source>
        <dbReference type="Pfam" id="PF05368"/>
    </source>
</evidence>
<dbReference type="AlphaFoldDB" id="A0A9P7VC92"/>
<evidence type="ECO:0000313" key="5">
    <source>
        <dbReference type="Proteomes" id="UP000790833"/>
    </source>
</evidence>
<dbReference type="EMBL" id="JAHMUF010000004">
    <property type="protein sequence ID" value="KAG7195153.1"/>
    <property type="molecule type" value="Genomic_DNA"/>
</dbReference>
<gene>
    <name evidence="4" type="ORF">KQ657_003674</name>
</gene>
<dbReference type="InterPro" id="IPR008030">
    <property type="entry name" value="NmrA-like"/>
</dbReference>
<accession>A0A9P7VC92</accession>